<keyword evidence="2" id="KW-1185">Reference proteome</keyword>
<protein>
    <submittedName>
        <fullName evidence="1">Uncharacterized protein</fullName>
    </submittedName>
</protein>
<name>A0A9P6JI75_9AGAR</name>
<comment type="caution">
    <text evidence="1">The sequence shown here is derived from an EMBL/GenBank/DDBJ whole genome shotgun (WGS) entry which is preliminary data.</text>
</comment>
<reference evidence="1" key="1">
    <citation type="submission" date="2020-11" db="EMBL/GenBank/DDBJ databases">
        <authorList>
            <consortium name="DOE Joint Genome Institute"/>
            <person name="Ahrendt S."/>
            <person name="Riley R."/>
            <person name="Andreopoulos W."/>
            <person name="Labutti K."/>
            <person name="Pangilinan J."/>
            <person name="Ruiz-Duenas F.J."/>
            <person name="Barrasa J.M."/>
            <person name="Sanchez-Garcia M."/>
            <person name="Camarero S."/>
            <person name="Miyauchi S."/>
            <person name="Serrano A."/>
            <person name="Linde D."/>
            <person name="Babiker R."/>
            <person name="Drula E."/>
            <person name="Ayuso-Fernandez I."/>
            <person name="Pacheco R."/>
            <person name="Padilla G."/>
            <person name="Ferreira P."/>
            <person name="Barriuso J."/>
            <person name="Kellner H."/>
            <person name="Castanera R."/>
            <person name="Alfaro M."/>
            <person name="Ramirez L."/>
            <person name="Pisabarro A.G."/>
            <person name="Kuo A."/>
            <person name="Tritt A."/>
            <person name="Lipzen A."/>
            <person name="He G."/>
            <person name="Yan M."/>
            <person name="Ng V."/>
            <person name="Cullen D."/>
            <person name="Martin F."/>
            <person name="Rosso M.-N."/>
            <person name="Henrissat B."/>
            <person name="Hibbett D."/>
            <person name="Martinez A.T."/>
            <person name="Grigoriev I.V."/>
        </authorList>
    </citation>
    <scope>NUCLEOTIDE SEQUENCE</scope>
    <source>
        <strain evidence="1">CBS 506.95</strain>
    </source>
</reference>
<evidence type="ECO:0000313" key="1">
    <source>
        <dbReference type="EMBL" id="KAF9522106.1"/>
    </source>
</evidence>
<gene>
    <name evidence="1" type="ORF">CPB83DRAFT_840750</name>
</gene>
<dbReference type="Proteomes" id="UP000807306">
    <property type="component" value="Unassembled WGS sequence"/>
</dbReference>
<sequence>MPTLAKQPAHKTVDLSADYGAEAKNVDIIAIPFPKNTIATVFGQMTAEWEQCFNSYILDLNYIVVGTQAVWDAKSNGTRFQVTATQPTGVAPPDPTVFNFGPFNEDRYVGIYCAHIDPTSSKLVWSSTKEQHYTFQIGSKNAIAFTMVNAEDGGDEDYHDTVVGVAVSFLTK</sequence>
<dbReference type="AlphaFoldDB" id="A0A9P6JI75"/>
<dbReference type="OrthoDB" id="2909316at2759"/>
<organism evidence="1 2">
    <name type="scientific">Crepidotus variabilis</name>
    <dbReference type="NCBI Taxonomy" id="179855"/>
    <lineage>
        <taxon>Eukaryota</taxon>
        <taxon>Fungi</taxon>
        <taxon>Dikarya</taxon>
        <taxon>Basidiomycota</taxon>
        <taxon>Agaricomycotina</taxon>
        <taxon>Agaricomycetes</taxon>
        <taxon>Agaricomycetidae</taxon>
        <taxon>Agaricales</taxon>
        <taxon>Agaricineae</taxon>
        <taxon>Crepidotaceae</taxon>
        <taxon>Crepidotus</taxon>
    </lineage>
</organism>
<evidence type="ECO:0000313" key="2">
    <source>
        <dbReference type="Proteomes" id="UP000807306"/>
    </source>
</evidence>
<accession>A0A9P6JI75</accession>
<dbReference type="EMBL" id="MU157961">
    <property type="protein sequence ID" value="KAF9522106.1"/>
    <property type="molecule type" value="Genomic_DNA"/>
</dbReference>
<proteinExistence type="predicted"/>